<protein>
    <submittedName>
        <fullName evidence="2">ATP-binding protein</fullName>
    </submittedName>
</protein>
<keyword evidence="1" id="KW-1133">Transmembrane helix</keyword>
<dbReference type="GO" id="GO:0005524">
    <property type="term" value="F:ATP binding"/>
    <property type="evidence" value="ECO:0007669"/>
    <property type="project" value="UniProtKB-KW"/>
</dbReference>
<keyword evidence="1" id="KW-0812">Transmembrane</keyword>
<name>A0A8T4J0I8_9ACTN</name>
<dbReference type="EMBL" id="JAGSMN010001224">
    <property type="protein sequence ID" value="MBR7678126.1"/>
    <property type="molecule type" value="Genomic_DNA"/>
</dbReference>
<evidence type="ECO:0000313" key="2">
    <source>
        <dbReference type="EMBL" id="MBR7678126.1"/>
    </source>
</evidence>
<feature type="transmembrane region" description="Helical" evidence="1">
    <location>
        <begin position="48"/>
        <end position="67"/>
    </location>
</feature>
<organism evidence="2 3">
    <name type="scientific">Streptomyces daliensis</name>
    <dbReference type="NCBI Taxonomy" id="299421"/>
    <lineage>
        <taxon>Bacteria</taxon>
        <taxon>Bacillati</taxon>
        <taxon>Actinomycetota</taxon>
        <taxon>Actinomycetes</taxon>
        <taxon>Kitasatosporales</taxon>
        <taxon>Streptomycetaceae</taxon>
        <taxon>Streptomyces</taxon>
    </lineage>
</organism>
<evidence type="ECO:0000256" key="1">
    <source>
        <dbReference type="SAM" id="Phobius"/>
    </source>
</evidence>
<gene>
    <name evidence="2" type="ORF">KDA82_35125</name>
</gene>
<dbReference type="AlphaFoldDB" id="A0A8T4J0I8"/>
<dbReference type="InterPro" id="IPR027417">
    <property type="entry name" value="P-loop_NTPase"/>
</dbReference>
<reference evidence="2" key="1">
    <citation type="submission" date="2021-04" db="EMBL/GenBank/DDBJ databases">
        <title>Sequencing of actinobacteria type strains.</title>
        <authorList>
            <person name="Nguyen G.-S."/>
            <person name="Wentzel A."/>
        </authorList>
    </citation>
    <scope>NUCLEOTIDE SEQUENCE</scope>
    <source>
        <strain evidence="2">DSM 42095</strain>
    </source>
</reference>
<keyword evidence="1" id="KW-0472">Membrane</keyword>
<dbReference type="SUPFAM" id="SSF52540">
    <property type="entry name" value="P-loop containing nucleoside triphosphate hydrolases"/>
    <property type="match status" value="1"/>
</dbReference>
<keyword evidence="3" id="KW-1185">Reference proteome</keyword>
<comment type="caution">
    <text evidence="2">The sequence shown here is derived from an EMBL/GenBank/DDBJ whole genome shotgun (WGS) entry which is preliminary data.</text>
</comment>
<dbReference type="Gene3D" id="3.40.50.300">
    <property type="entry name" value="P-loop containing nucleotide triphosphate hydrolases"/>
    <property type="match status" value="1"/>
</dbReference>
<sequence length="678" mass="72965">MPLRAPTAGPPLADWLRAPRPEAQPGIWRCGHEPRPPEEPDRIDGRQLLGGAALALILGLLTWSLFWNDYLPFLTRPLVWFTPDHWRTTGDRAAFSVAVRIYQFLIAALMTFAFGRAGRWAEVWRRYCAPLLKKAVTEDPSGRGSSGASAPSLAADDRAAWPEVRAAGEHGAADLLAAEALSGRMNDVDYARIDRAWQGVRAQPARLPDFAEEVRQRGATAYVHPSGTRDLPVRAAHHDLVTGQVRLGAAPDEKRNPYAYRGTAIALEPSLLSTSLLVVGPSGAGKTRKVVRPVVEALSLQALARRTAVVAVGASGAGLGPDDAYDVVIKIGDPDSVYDLDLYGGSTDPDEAAAVLAEALAGDEAEADPRRVATVIAQLIGPFRIAHGRFPSVPELRELADGVPVALASLREACEAAGPSAGAALRELDARERQATRPGDLGAVVADRLALLDRPAFAGFFDASGRTRPFSMRAIDHPLRVRVDLPERGHSEASRLLARLLLAQFCASALARKDQSRFVCLVLDDAAHTLTASSVREIQRLRSAHAGVVLGLRTLDDVPEQLRATVLAAVGCRVALSGLSTWDGEVFAQAWGRDWVETEDITHAPDFHGGLVTRWVRGIRTLFTGVRATAKSVTVRTVQRERWSASDLANDVPPGHAVLSLMTVRGERTPPILAKLGE</sequence>
<keyword evidence="2" id="KW-0547">Nucleotide-binding</keyword>
<dbReference type="Proteomes" id="UP000675554">
    <property type="component" value="Unassembled WGS sequence"/>
</dbReference>
<evidence type="ECO:0000313" key="3">
    <source>
        <dbReference type="Proteomes" id="UP000675554"/>
    </source>
</evidence>
<proteinExistence type="predicted"/>
<accession>A0A8T4J0I8</accession>
<keyword evidence="2" id="KW-0067">ATP-binding</keyword>